<reference evidence="2" key="2">
    <citation type="submission" date="2020-05" db="UniProtKB">
        <authorList>
            <consortium name="EnsemblMetazoa"/>
        </authorList>
    </citation>
    <scope>IDENTIFICATION</scope>
    <source>
        <strain evidence="2">IAEA</strain>
    </source>
</reference>
<accession>A0A1B0C1T4</accession>
<proteinExistence type="predicted"/>
<dbReference type="Proteomes" id="UP000092460">
    <property type="component" value="Unassembled WGS sequence"/>
</dbReference>
<dbReference type="VEuPathDB" id="VectorBase:GPPI046784"/>
<feature type="transmembrane region" description="Helical" evidence="1">
    <location>
        <begin position="62"/>
        <end position="80"/>
    </location>
</feature>
<dbReference type="AlphaFoldDB" id="A0A1B0C1T4"/>
<evidence type="ECO:0000256" key="1">
    <source>
        <dbReference type="SAM" id="Phobius"/>
    </source>
</evidence>
<reference evidence="3" key="1">
    <citation type="submission" date="2015-01" db="EMBL/GenBank/DDBJ databases">
        <authorList>
            <person name="Aksoy S."/>
            <person name="Warren W."/>
            <person name="Wilson R.K."/>
        </authorList>
    </citation>
    <scope>NUCLEOTIDE SEQUENCE [LARGE SCALE GENOMIC DNA]</scope>
    <source>
        <strain evidence="3">IAEA</strain>
    </source>
</reference>
<dbReference type="EMBL" id="JXJN01024167">
    <property type="status" value="NOT_ANNOTATED_CDS"/>
    <property type="molecule type" value="Genomic_DNA"/>
</dbReference>
<dbReference type="STRING" id="67801.A0A1B0C1T4"/>
<keyword evidence="1" id="KW-0812">Transmembrane</keyword>
<keyword evidence="3" id="KW-1185">Reference proteome</keyword>
<evidence type="ECO:0000313" key="3">
    <source>
        <dbReference type="Proteomes" id="UP000092460"/>
    </source>
</evidence>
<protein>
    <submittedName>
        <fullName evidence="2">Uncharacterized protein</fullName>
    </submittedName>
</protein>
<sequence length="226" mass="25737">MLLSARFIVLKDGNEQKQSAVAAILGVLFGYDAETINGGLVKDIERIKKAEKGKLKLVWRNIVAFGYLHVAALYGAYLMFTSAKWQTMVFELTAMEQHDVSKIVSRAVFSAVWRLTKGCHKNYVPESEIVNQVEGRIQNLMSTPHLEDVVYKSLENLSNVGLVECIYVERFTASRQRRPKSSYGLIQPAILEEFHKLNKCSCKRKFSNTNPHRGQINFGKHCKRKQ</sequence>
<organism evidence="2 3">
    <name type="scientific">Glossina palpalis gambiensis</name>
    <dbReference type="NCBI Taxonomy" id="67801"/>
    <lineage>
        <taxon>Eukaryota</taxon>
        <taxon>Metazoa</taxon>
        <taxon>Ecdysozoa</taxon>
        <taxon>Arthropoda</taxon>
        <taxon>Hexapoda</taxon>
        <taxon>Insecta</taxon>
        <taxon>Pterygota</taxon>
        <taxon>Neoptera</taxon>
        <taxon>Endopterygota</taxon>
        <taxon>Diptera</taxon>
        <taxon>Brachycera</taxon>
        <taxon>Muscomorpha</taxon>
        <taxon>Hippoboscoidea</taxon>
        <taxon>Glossinidae</taxon>
        <taxon>Glossina</taxon>
    </lineage>
</organism>
<keyword evidence="1" id="KW-0472">Membrane</keyword>
<keyword evidence="1" id="KW-1133">Transmembrane helix</keyword>
<name>A0A1B0C1T4_9MUSC</name>
<evidence type="ECO:0000313" key="2">
    <source>
        <dbReference type="EnsemblMetazoa" id="GPPI046784-PA"/>
    </source>
</evidence>
<dbReference type="EnsemblMetazoa" id="GPPI046784-RA">
    <property type="protein sequence ID" value="GPPI046784-PA"/>
    <property type="gene ID" value="GPPI046784"/>
</dbReference>